<comment type="caution">
    <text evidence="2">The sequence shown here is derived from an EMBL/GenBank/DDBJ whole genome shotgun (WGS) entry which is preliminary data.</text>
</comment>
<proteinExistence type="predicted"/>
<dbReference type="RefSeq" id="WP_352986048.1">
    <property type="nucleotide sequence ID" value="NZ_JBEQNA010000003.1"/>
</dbReference>
<dbReference type="InterPro" id="IPR016181">
    <property type="entry name" value="Acyl_CoA_acyltransferase"/>
</dbReference>
<dbReference type="EMBL" id="JBEQNB010000016">
    <property type="protein sequence ID" value="MES0837154.1"/>
    <property type="molecule type" value="Genomic_DNA"/>
</dbReference>
<dbReference type="CDD" id="cd04301">
    <property type="entry name" value="NAT_SF"/>
    <property type="match status" value="1"/>
</dbReference>
<organism evidence="2 3">
    <name type="scientific">Nocardiopsis tropica</name>
    <dbReference type="NCBI Taxonomy" id="109330"/>
    <lineage>
        <taxon>Bacteria</taxon>
        <taxon>Bacillati</taxon>
        <taxon>Actinomycetota</taxon>
        <taxon>Actinomycetes</taxon>
        <taxon>Streptosporangiales</taxon>
        <taxon>Nocardiopsidaceae</taxon>
        <taxon>Nocardiopsis</taxon>
    </lineage>
</organism>
<sequence length="132" mass="14496">MTVEHTWRGAFDNAEVDALHARGFGYAPGDAADVWGRVNDHSLGWVCARRGDELVGFVNVVWDGGVHAFVLDTVTDPRLRRAGIGAGLVRLATERAREAGCRWLHVDFEPHLEPFYLRACGFAPTRAGLIAL</sequence>
<dbReference type="Pfam" id="PF00583">
    <property type="entry name" value="Acetyltransf_1"/>
    <property type="match status" value="1"/>
</dbReference>
<protein>
    <submittedName>
        <fullName evidence="2">GNAT family N-acetyltransferase</fullName>
    </submittedName>
</protein>
<dbReference type="PROSITE" id="PS51186">
    <property type="entry name" value="GNAT"/>
    <property type="match status" value="1"/>
</dbReference>
<reference evidence="2 3" key="1">
    <citation type="submission" date="2024-06" db="EMBL/GenBank/DDBJ databases">
        <authorList>
            <person name="Bataeva Y.V."/>
            <person name="Grigorian L.N."/>
            <person name="Solomentsev V.I."/>
        </authorList>
    </citation>
    <scope>NUCLEOTIDE SEQUENCE [LARGE SCALE GENOMIC DNA]</scope>
    <source>
        <strain evidence="3">SCPM-O-B-12605 (RCAM04882)</strain>
    </source>
</reference>
<dbReference type="SUPFAM" id="SSF55729">
    <property type="entry name" value="Acyl-CoA N-acyltransferases (Nat)"/>
    <property type="match status" value="1"/>
</dbReference>
<name>A0ABV2A1V5_9ACTN</name>
<dbReference type="InterPro" id="IPR000182">
    <property type="entry name" value="GNAT_dom"/>
</dbReference>
<evidence type="ECO:0000313" key="3">
    <source>
        <dbReference type="Proteomes" id="UP001432401"/>
    </source>
</evidence>
<dbReference type="Proteomes" id="UP001432401">
    <property type="component" value="Unassembled WGS sequence"/>
</dbReference>
<dbReference type="Gene3D" id="3.40.630.30">
    <property type="match status" value="1"/>
</dbReference>
<gene>
    <name evidence="2" type="ORF">ABUK86_25485</name>
</gene>
<evidence type="ECO:0000313" key="2">
    <source>
        <dbReference type="EMBL" id="MES0837154.1"/>
    </source>
</evidence>
<accession>A0ABV2A1V5</accession>
<evidence type="ECO:0000259" key="1">
    <source>
        <dbReference type="PROSITE" id="PS51186"/>
    </source>
</evidence>
<feature type="domain" description="N-acetyltransferase" evidence="1">
    <location>
        <begin position="1"/>
        <end position="132"/>
    </location>
</feature>
<keyword evidence="3" id="KW-1185">Reference proteome</keyword>